<dbReference type="EMBL" id="SPHZ02000011">
    <property type="protein sequence ID" value="KAF0891566.1"/>
    <property type="molecule type" value="Genomic_DNA"/>
</dbReference>
<evidence type="ECO:0000313" key="2">
    <source>
        <dbReference type="EMBL" id="KAF0891566.1"/>
    </source>
</evidence>
<organism evidence="2 3">
    <name type="scientific">Oryza meyeriana var. granulata</name>
    <dbReference type="NCBI Taxonomy" id="110450"/>
    <lineage>
        <taxon>Eukaryota</taxon>
        <taxon>Viridiplantae</taxon>
        <taxon>Streptophyta</taxon>
        <taxon>Embryophyta</taxon>
        <taxon>Tracheophyta</taxon>
        <taxon>Spermatophyta</taxon>
        <taxon>Magnoliopsida</taxon>
        <taxon>Liliopsida</taxon>
        <taxon>Poales</taxon>
        <taxon>Poaceae</taxon>
        <taxon>BOP clade</taxon>
        <taxon>Oryzoideae</taxon>
        <taxon>Oryzeae</taxon>
        <taxon>Oryzinae</taxon>
        <taxon>Oryza</taxon>
        <taxon>Oryza meyeriana</taxon>
    </lineage>
</organism>
<evidence type="ECO:0000313" key="3">
    <source>
        <dbReference type="Proteomes" id="UP000479710"/>
    </source>
</evidence>
<feature type="transmembrane region" description="Helical" evidence="1">
    <location>
        <begin position="27"/>
        <end position="48"/>
    </location>
</feature>
<dbReference type="AlphaFoldDB" id="A0A6G1BUJ2"/>
<sequence>MRLHGGGFTVQPRRGGPPCQIPRRCRLALAVAWASMVPLLLLLLVGILEGDGRKAANQFYNHVAEHDHQIMENISRSVVLSK</sequence>
<name>A0A6G1BUJ2_9ORYZ</name>
<keyword evidence="1" id="KW-1133">Transmembrane helix</keyword>
<dbReference type="Proteomes" id="UP000479710">
    <property type="component" value="Unassembled WGS sequence"/>
</dbReference>
<comment type="caution">
    <text evidence="2">The sequence shown here is derived from an EMBL/GenBank/DDBJ whole genome shotgun (WGS) entry which is preliminary data.</text>
</comment>
<evidence type="ECO:0000256" key="1">
    <source>
        <dbReference type="SAM" id="Phobius"/>
    </source>
</evidence>
<reference evidence="2 3" key="1">
    <citation type="submission" date="2019-11" db="EMBL/GenBank/DDBJ databases">
        <title>Whole genome sequence of Oryza granulata.</title>
        <authorList>
            <person name="Li W."/>
        </authorList>
    </citation>
    <scope>NUCLEOTIDE SEQUENCE [LARGE SCALE GENOMIC DNA]</scope>
    <source>
        <strain evidence="3">cv. Menghai</strain>
        <tissue evidence="2">Leaf</tissue>
    </source>
</reference>
<keyword evidence="3" id="KW-1185">Reference proteome</keyword>
<keyword evidence="1" id="KW-0812">Transmembrane</keyword>
<keyword evidence="1" id="KW-0472">Membrane</keyword>
<protein>
    <submittedName>
        <fullName evidence="2">Uncharacterized protein</fullName>
    </submittedName>
</protein>
<proteinExistence type="predicted"/>
<accession>A0A6G1BUJ2</accession>
<gene>
    <name evidence="2" type="ORF">E2562_010560</name>
</gene>